<keyword evidence="1" id="KW-0808">Transferase</keyword>
<dbReference type="PANTHER" id="PTHR24055">
    <property type="entry name" value="MITOGEN-ACTIVATED PROTEIN KINASE"/>
    <property type="match status" value="1"/>
</dbReference>
<dbReference type="PROSITE" id="PS50011">
    <property type="entry name" value="PROTEIN_KINASE_DOM"/>
    <property type="match status" value="1"/>
</dbReference>
<name>A0A166IJU7_9AGAM</name>
<evidence type="ECO:0000256" key="2">
    <source>
        <dbReference type="ARBA" id="ARBA00022741"/>
    </source>
</evidence>
<dbReference type="InterPro" id="IPR011009">
    <property type="entry name" value="Kinase-like_dom_sf"/>
</dbReference>
<gene>
    <name evidence="5" type="ORF">FIBSPDRAFT_954968</name>
</gene>
<feature type="domain" description="Protein kinase" evidence="4">
    <location>
        <begin position="21"/>
        <end position="195"/>
    </location>
</feature>
<evidence type="ECO:0000313" key="6">
    <source>
        <dbReference type="Proteomes" id="UP000076532"/>
    </source>
</evidence>
<dbReference type="AlphaFoldDB" id="A0A166IJU7"/>
<keyword evidence="3" id="KW-0067">ATP-binding</keyword>
<keyword evidence="6" id="KW-1185">Reference proteome</keyword>
<accession>A0A166IJU7</accession>
<dbReference type="SMART" id="SM00220">
    <property type="entry name" value="S_TKc"/>
    <property type="match status" value="1"/>
</dbReference>
<dbReference type="Proteomes" id="UP000076532">
    <property type="component" value="Unassembled WGS sequence"/>
</dbReference>
<dbReference type="InterPro" id="IPR008271">
    <property type="entry name" value="Ser/Thr_kinase_AS"/>
</dbReference>
<dbReference type="InterPro" id="IPR050117">
    <property type="entry name" value="MAPK"/>
</dbReference>
<dbReference type="GO" id="GO:0005524">
    <property type="term" value="F:ATP binding"/>
    <property type="evidence" value="ECO:0007669"/>
    <property type="project" value="UniProtKB-KW"/>
</dbReference>
<reference evidence="5 6" key="1">
    <citation type="journal article" date="2016" name="Mol. Biol. Evol.">
        <title>Comparative Genomics of Early-Diverging Mushroom-Forming Fungi Provides Insights into the Origins of Lignocellulose Decay Capabilities.</title>
        <authorList>
            <person name="Nagy L.G."/>
            <person name="Riley R."/>
            <person name="Tritt A."/>
            <person name="Adam C."/>
            <person name="Daum C."/>
            <person name="Floudas D."/>
            <person name="Sun H."/>
            <person name="Yadav J.S."/>
            <person name="Pangilinan J."/>
            <person name="Larsson K.H."/>
            <person name="Matsuura K."/>
            <person name="Barry K."/>
            <person name="Labutti K."/>
            <person name="Kuo R."/>
            <person name="Ohm R.A."/>
            <person name="Bhattacharya S.S."/>
            <person name="Shirouzu T."/>
            <person name="Yoshinaga Y."/>
            <person name="Martin F.M."/>
            <person name="Grigoriev I.V."/>
            <person name="Hibbett D.S."/>
        </authorList>
    </citation>
    <scope>NUCLEOTIDE SEQUENCE [LARGE SCALE GENOMIC DNA]</scope>
    <source>
        <strain evidence="5 6">CBS 109695</strain>
    </source>
</reference>
<organism evidence="5 6">
    <name type="scientific">Athelia psychrophila</name>
    <dbReference type="NCBI Taxonomy" id="1759441"/>
    <lineage>
        <taxon>Eukaryota</taxon>
        <taxon>Fungi</taxon>
        <taxon>Dikarya</taxon>
        <taxon>Basidiomycota</taxon>
        <taxon>Agaricomycotina</taxon>
        <taxon>Agaricomycetes</taxon>
        <taxon>Agaricomycetidae</taxon>
        <taxon>Atheliales</taxon>
        <taxon>Atheliaceae</taxon>
        <taxon>Athelia</taxon>
    </lineage>
</organism>
<keyword evidence="2" id="KW-0547">Nucleotide-binding</keyword>
<sequence length="195" mass="22374">MALQRHTFIALNSTFIVDAEYEYVKDLRKGIYGCVVATKHRSSGKGFAIKKITNINTKGILTKRCLQEIKLLHYFRGHKNIICLYNMDIVFGPKGEFGEVYLYQEVMEADLHAIILSGQPLTDAHYQSFIYQTICRLKYIHSANVLHRDLKPSNLLVNADRELKIQWTWLPKSNKTHVQLVMVFGKDSAVAEGEN</sequence>
<dbReference type="InterPro" id="IPR000719">
    <property type="entry name" value="Prot_kinase_dom"/>
</dbReference>
<dbReference type="STRING" id="436010.A0A166IJU7"/>
<dbReference type="PROSITE" id="PS00108">
    <property type="entry name" value="PROTEIN_KINASE_ST"/>
    <property type="match status" value="1"/>
</dbReference>
<protein>
    <submittedName>
        <fullName evidence="5">Kinase-like protein</fullName>
    </submittedName>
</protein>
<dbReference type="Pfam" id="PF00069">
    <property type="entry name" value="Pkinase"/>
    <property type="match status" value="1"/>
</dbReference>
<keyword evidence="1" id="KW-0723">Serine/threonine-protein kinase</keyword>
<evidence type="ECO:0000313" key="5">
    <source>
        <dbReference type="EMBL" id="KZP19901.1"/>
    </source>
</evidence>
<evidence type="ECO:0000259" key="4">
    <source>
        <dbReference type="PROSITE" id="PS50011"/>
    </source>
</evidence>
<dbReference type="Gene3D" id="1.10.510.10">
    <property type="entry name" value="Transferase(Phosphotransferase) domain 1"/>
    <property type="match status" value="1"/>
</dbReference>
<evidence type="ECO:0000256" key="1">
    <source>
        <dbReference type="ARBA" id="ARBA00022527"/>
    </source>
</evidence>
<dbReference type="OrthoDB" id="192887at2759"/>
<dbReference type="GO" id="GO:0004674">
    <property type="term" value="F:protein serine/threonine kinase activity"/>
    <property type="evidence" value="ECO:0007669"/>
    <property type="project" value="UniProtKB-KW"/>
</dbReference>
<dbReference type="Gene3D" id="3.30.200.20">
    <property type="entry name" value="Phosphorylase Kinase, domain 1"/>
    <property type="match status" value="1"/>
</dbReference>
<evidence type="ECO:0000256" key="3">
    <source>
        <dbReference type="ARBA" id="ARBA00022840"/>
    </source>
</evidence>
<dbReference type="EMBL" id="KV417559">
    <property type="protein sequence ID" value="KZP19901.1"/>
    <property type="molecule type" value="Genomic_DNA"/>
</dbReference>
<dbReference type="SUPFAM" id="SSF56112">
    <property type="entry name" value="Protein kinase-like (PK-like)"/>
    <property type="match status" value="1"/>
</dbReference>
<proteinExistence type="predicted"/>
<keyword evidence="1" id="KW-0418">Kinase</keyword>